<dbReference type="EMBL" id="OZ038524">
    <property type="protein sequence ID" value="CAL2082944.1"/>
    <property type="molecule type" value="Genomic_DNA"/>
</dbReference>
<evidence type="ECO:0000313" key="3">
    <source>
        <dbReference type="Proteomes" id="UP001497514"/>
    </source>
</evidence>
<dbReference type="RefSeq" id="WP_101902722.1">
    <property type="nucleotide sequence ID" value="NZ_OZ038524.1"/>
</dbReference>
<dbReference type="Pfam" id="PF13648">
    <property type="entry name" value="Lipocalin_4"/>
    <property type="match status" value="1"/>
</dbReference>
<dbReference type="PROSITE" id="PS51257">
    <property type="entry name" value="PROKAR_LIPOPROTEIN"/>
    <property type="match status" value="1"/>
</dbReference>
<feature type="domain" description="Lipocalin-like" evidence="1">
    <location>
        <begin position="33"/>
        <end position="121"/>
    </location>
</feature>
<sequence length="145" mass="16177">MKKLLKLGMISCFVLTLFGCSNDDENIKDENSIVGTWKLIEVYSDPGDGSGSWNSVENGYTYSFSVNGEFTSTRFSECSSGNYTINSNKLTLDFDCDGFTAGIENPEGTFIENYTLESNRIILVPTYLNCDEGCGWKFEKINQSE</sequence>
<reference evidence="2 3" key="1">
    <citation type="submission" date="2024-05" db="EMBL/GenBank/DDBJ databases">
        <authorList>
            <person name="Duchaud E."/>
        </authorList>
    </citation>
    <scope>NUCLEOTIDE SEQUENCE [LARGE SCALE GENOMIC DNA]</scope>
    <source>
        <strain evidence="2">Ena-SAMPLE-TAB-13-05-2024-13:56:06:370-140309</strain>
    </source>
</reference>
<organism evidence="2 3">
    <name type="scientific">Tenacibaculum dicentrarchi</name>
    <dbReference type="NCBI Taxonomy" id="669041"/>
    <lineage>
        <taxon>Bacteria</taxon>
        <taxon>Pseudomonadati</taxon>
        <taxon>Bacteroidota</taxon>
        <taxon>Flavobacteriia</taxon>
        <taxon>Flavobacteriales</taxon>
        <taxon>Flavobacteriaceae</taxon>
        <taxon>Tenacibaculum</taxon>
    </lineage>
</organism>
<name>A0ABP1EK59_9FLAO</name>
<accession>A0ABP1EK59</accession>
<keyword evidence="3" id="KW-1185">Reference proteome</keyword>
<evidence type="ECO:0000313" key="2">
    <source>
        <dbReference type="EMBL" id="CAL2082944.1"/>
    </source>
</evidence>
<proteinExistence type="predicted"/>
<dbReference type="InterPro" id="IPR024311">
    <property type="entry name" value="Lipocalin-like"/>
</dbReference>
<gene>
    <name evidence="2" type="ORF">TD3509T_1448</name>
</gene>
<evidence type="ECO:0000259" key="1">
    <source>
        <dbReference type="Pfam" id="PF13648"/>
    </source>
</evidence>
<dbReference type="Proteomes" id="UP001497514">
    <property type="component" value="Chromosome"/>
</dbReference>
<protein>
    <submittedName>
        <fullName evidence="2">Lipocalin-like domain-containing protein</fullName>
    </submittedName>
</protein>